<organism evidence="3 4">
    <name type="scientific">Ilumatobacter coccineus (strain NBRC 103263 / KCTC 29153 / YM16-304)</name>
    <dbReference type="NCBI Taxonomy" id="1313172"/>
    <lineage>
        <taxon>Bacteria</taxon>
        <taxon>Bacillati</taxon>
        <taxon>Actinomycetota</taxon>
        <taxon>Acidimicrobiia</taxon>
        <taxon>Acidimicrobiales</taxon>
        <taxon>Ilumatobacteraceae</taxon>
        <taxon>Ilumatobacter</taxon>
    </lineage>
</organism>
<dbReference type="InterPro" id="IPR013022">
    <property type="entry name" value="Xyl_isomerase-like_TIM-brl"/>
</dbReference>
<accession>A0A6C7EAF4</accession>
<protein>
    <recommendedName>
        <fullName evidence="2">Xylose isomerase-like TIM barrel domain-containing protein</fullName>
    </recommendedName>
</protein>
<dbReference type="PANTHER" id="PTHR12110:SF48">
    <property type="entry name" value="BLL3656 PROTEIN"/>
    <property type="match status" value="1"/>
</dbReference>
<dbReference type="Proteomes" id="UP000011863">
    <property type="component" value="Chromosome"/>
</dbReference>
<dbReference type="RefSeq" id="WP_015442688.1">
    <property type="nucleotide sequence ID" value="NC_020520.1"/>
</dbReference>
<dbReference type="KEGG" id="aym:YM304_31270"/>
<evidence type="ECO:0000259" key="2">
    <source>
        <dbReference type="Pfam" id="PF01261"/>
    </source>
</evidence>
<proteinExistence type="predicted"/>
<sequence>MTTSARKLTGDDLVLSHFTLALDHPLDDRISAAGAAGFAGIGLFAGQYGRLRSEGLDVEQVREWLDEASICIAEVEALSGWAAHAPTDDYFAFEHLVWEVVDTFESRYVQAIAPYEGTLHDAATRFGELCDRAAEHGAVVGLEFLPFTNLVSAADTLQIVQEADRPNGGVCVDIWHHARGVDDLDMIRAIPGELITGIQMSDGPRAPQLDDYKDDCLRNRLPPGTGEFGAVEFVSTLLDAGVDLPWSLEVCNDDNWGRPAAEPAQRAADGMRHVLSEARSPR</sequence>
<reference evidence="3 4" key="1">
    <citation type="journal article" date="2013" name="Int. J. Syst. Evol. Microbiol.">
        <title>Ilumatobacter nonamiense sp. nov. and Ilumatobacter coccineum sp. nov., isolated from seashore sand.</title>
        <authorList>
            <person name="Matsumoto A."/>
            <person name="Kasai H."/>
            <person name="Matsuo Y."/>
            <person name="Shizuri Y."/>
            <person name="Ichikawa N."/>
            <person name="Fujita N."/>
            <person name="Omura S."/>
            <person name="Takahashi Y."/>
        </authorList>
    </citation>
    <scope>NUCLEOTIDE SEQUENCE [LARGE SCALE GENOMIC DNA]</scope>
    <source>
        <strain evidence="4">NBRC 103263 / KCTC 29153 / YM16-304</strain>
    </source>
</reference>
<feature type="domain" description="Xylose isomerase-like TIM barrel" evidence="2">
    <location>
        <begin position="32"/>
        <end position="272"/>
    </location>
</feature>
<dbReference type="EMBL" id="AP012057">
    <property type="protein sequence ID" value="BAN03441.1"/>
    <property type="molecule type" value="Genomic_DNA"/>
</dbReference>
<evidence type="ECO:0000313" key="3">
    <source>
        <dbReference type="EMBL" id="BAN03441.1"/>
    </source>
</evidence>
<dbReference type="PANTHER" id="PTHR12110">
    <property type="entry name" value="HYDROXYPYRUVATE ISOMERASE"/>
    <property type="match status" value="1"/>
</dbReference>
<dbReference type="Gene3D" id="3.20.20.150">
    <property type="entry name" value="Divalent-metal-dependent TIM barrel enzymes"/>
    <property type="match status" value="1"/>
</dbReference>
<dbReference type="OrthoDB" id="9780241at2"/>
<dbReference type="InterPro" id="IPR036237">
    <property type="entry name" value="Xyl_isomerase-like_sf"/>
</dbReference>
<evidence type="ECO:0000313" key="4">
    <source>
        <dbReference type="Proteomes" id="UP000011863"/>
    </source>
</evidence>
<gene>
    <name evidence="3" type="ORF">YM304_31270</name>
</gene>
<keyword evidence="4" id="KW-1185">Reference proteome</keyword>
<dbReference type="SUPFAM" id="SSF51658">
    <property type="entry name" value="Xylose isomerase-like"/>
    <property type="match status" value="1"/>
</dbReference>
<feature type="region of interest" description="Disordered" evidence="1">
    <location>
        <begin position="259"/>
        <end position="282"/>
    </location>
</feature>
<evidence type="ECO:0000256" key="1">
    <source>
        <dbReference type="SAM" id="MobiDB-lite"/>
    </source>
</evidence>
<dbReference type="AlphaFoldDB" id="A0A6C7EAF4"/>
<name>A0A6C7EAF4_ILUCY</name>
<dbReference type="InterPro" id="IPR050312">
    <property type="entry name" value="IolE/XylAMocC-like"/>
</dbReference>
<dbReference type="Pfam" id="PF01261">
    <property type="entry name" value="AP_endonuc_2"/>
    <property type="match status" value="1"/>
</dbReference>
<feature type="compositionally biased region" description="Basic and acidic residues" evidence="1">
    <location>
        <begin position="269"/>
        <end position="282"/>
    </location>
</feature>